<feature type="non-terminal residue" evidence="2">
    <location>
        <position position="1"/>
    </location>
</feature>
<dbReference type="InterPro" id="IPR027417">
    <property type="entry name" value="P-loop_NTPase"/>
</dbReference>
<proteinExistence type="predicted"/>
<accession>A0A4S8L2S5</accession>
<dbReference type="SUPFAM" id="SSF52540">
    <property type="entry name" value="P-loop containing nucleoside triphosphate hydrolases"/>
    <property type="match status" value="1"/>
</dbReference>
<dbReference type="OrthoDB" id="3353471at2759"/>
<dbReference type="AlphaFoldDB" id="A0A4S8L2S5"/>
<keyword evidence="2" id="KW-0347">Helicase</keyword>
<dbReference type="Proteomes" id="UP000297245">
    <property type="component" value="Unassembled WGS sequence"/>
</dbReference>
<keyword evidence="2" id="KW-0547">Nucleotide-binding</keyword>
<protein>
    <submittedName>
        <fullName evidence="2">Helicase</fullName>
    </submittedName>
</protein>
<keyword evidence="3" id="KW-1185">Reference proteome</keyword>
<keyword evidence="2" id="KW-0067">ATP-binding</keyword>
<evidence type="ECO:0000313" key="3">
    <source>
        <dbReference type="Proteomes" id="UP000297245"/>
    </source>
</evidence>
<dbReference type="EMBL" id="ML179709">
    <property type="protein sequence ID" value="THU82774.1"/>
    <property type="molecule type" value="Genomic_DNA"/>
</dbReference>
<sequence>ISINKAQGQSVIHVGIDLRVPVFTHGQLYVAFSRATSCARVKVLLPEKEPLSQTKNIVYPEVLID</sequence>
<evidence type="ECO:0000313" key="2">
    <source>
        <dbReference type="EMBL" id="THU82774.1"/>
    </source>
</evidence>
<name>A0A4S8L2S5_DENBC</name>
<gene>
    <name evidence="2" type="ORF">K435DRAFT_690887</name>
    <name evidence="1" type="ORF">K435DRAFT_699582</name>
</gene>
<keyword evidence="2" id="KW-0378">Hydrolase</keyword>
<dbReference type="EMBL" id="ML180147">
    <property type="protein sequence ID" value="THU78706.1"/>
    <property type="molecule type" value="Genomic_DNA"/>
</dbReference>
<organism evidence="2 3">
    <name type="scientific">Dendrothele bispora (strain CBS 962.96)</name>
    <dbReference type="NCBI Taxonomy" id="1314807"/>
    <lineage>
        <taxon>Eukaryota</taxon>
        <taxon>Fungi</taxon>
        <taxon>Dikarya</taxon>
        <taxon>Basidiomycota</taxon>
        <taxon>Agaricomycotina</taxon>
        <taxon>Agaricomycetes</taxon>
        <taxon>Agaricomycetidae</taxon>
        <taxon>Agaricales</taxon>
        <taxon>Agaricales incertae sedis</taxon>
        <taxon>Dendrothele</taxon>
    </lineage>
</organism>
<evidence type="ECO:0000313" key="1">
    <source>
        <dbReference type="EMBL" id="THU78706.1"/>
    </source>
</evidence>
<reference evidence="2 3" key="1">
    <citation type="journal article" date="2019" name="Nat. Ecol. Evol.">
        <title>Megaphylogeny resolves global patterns of mushroom evolution.</title>
        <authorList>
            <person name="Varga T."/>
            <person name="Krizsan K."/>
            <person name="Foldi C."/>
            <person name="Dima B."/>
            <person name="Sanchez-Garcia M."/>
            <person name="Sanchez-Ramirez S."/>
            <person name="Szollosi G.J."/>
            <person name="Szarkandi J.G."/>
            <person name="Papp V."/>
            <person name="Albert L."/>
            <person name="Andreopoulos W."/>
            <person name="Angelini C."/>
            <person name="Antonin V."/>
            <person name="Barry K.W."/>
            <person name="Bougher N.L."/>
            <person name="Buchanan P."/>
            <person name="Buyck B."/>
            <person name="Bense V."/>
            <person name="Catcheside P."/>
            <person name="Chovatia M."/>
            <person name="Cooper J."/>
            <person name="Damon W."/>
            <person name="Desjardin D."/>
            <person name="Finy P."/>
            <person name="Geml J."/>
            <person name="Haridas S."/>
            <person name="Hughes K."/>
            <person name="Justo A."/>
            <person name="Karasinski D."/>
            <person name="Kautmanova I."/>
            <person name="Kiss B."/>
            <person name="Kocsube S."/>
            <person name="Kotiranta H."/>
            <person name="LaButti K.M."/>
            <person name="Lechner B.E."/>
            <person name="Liimatainen K."/>
            <person name="Lipzen A."/>
            <person name="Lukacs Z."/>
            <person name="Mihaltcheva S."/>
            <person name="Morgado L.N."/>
            <person name="Niskanen T."/>
            <person name="Noordeloos M.E."/>
            <person name="Ohm R.A."/>
            <person name="Ortiz-Santana B."/>
            <person name="Ovrebo C."/>
            <person name="Racz N."/>
            <person name="Riley R."/>
            <person name="Savchenko A."/>
            <person name="Shiryaev A."/>
            <person name="Soop K."/>
            <person name="Spirin V."/>
            <person name="Szebenyi C."/>
            <person name="Tomsovsky M."/>
            <person name="Tulloss R.E."/>
            <person name="Uehling J."/>
            <person name="Grigoriev I.V."/>
            <person name="Vagvolgyi C."/>
            <person name="Papp T."/>
            <person name="Martin F.M."/>
            <person name="Miettinen O."/>
            <person name="Hibbett D.S."/>
            <person name="Nagy L.G."/>
        </authorList>
    </citation>
    <scope>NUCLEOTIDE SEQUENCE [LARGE SCALE GENOMIC DNA]</scope>
    <source>
        <strain evidence="2 3">CBS 962.96</strain>
    </source>
</reference>
<dbReference type="GO" id="GO:0004386">
    <property type="term" value="F:helicase activity"/>
    <property type="evidence" value="ECO:0007669"/>
    <property type="project" value="UniProtKB-KW"/>
</dbReference>